<reference evidence="1 2" key="1">
    <citation type="submission" date="2018-04" db="EMBL/GenBank/DDBJ databases">
        <title>Novel Campyloabacter and Helicobacter Species and Strains.</title>
        <authorList>
            <person name="Mannion A.J."/>
            <person name="Shen Z."/>
            <person name="Fox J.G."/>
        </authorList>
    </citation>
    <scope>NUCLEOTIDE SEQUENCE [LARGE SCALE GENOMIC DNA]</scope>
    <source>
        <strain evidence="1 2">MIT 12-6600</strain>
    </source>
</reference>
<organism evidence="1 2">
    <name type="scientific">Helicobacter equorum</name>
    <dbReference type="NCBI Taxonomy" id="361872"/>
    <lineage>
        <taxon>Bacteria</taxon>
        <taxon>Pseudomonadati</taxon>
        <taxon>Campylobacterota</taxon>
        <taxon>Epsilonproteobacteria</taxon>
        <taxon>Campylobacterales</taxon>
        <taxon>Helicobacteraceae</taxon>
        <taxon>Helicobacter</taxon>
    </lineage>
</organism>
<dbReference type="RefSeq" id="WP_115571128.1">
    <property type="nucleotide sequence ID" value="NZ_NXLT01000003.1"/>
</dbReference>
<dbReference type="AlphaFoldDB" id="A0A3D8IR18"/>
<comment type="caution">
    <text evidence="1">The sequence shown here is derived from an EMBL/GenBank/DDBJ whole genome shotgun (WGS) entry which is preliminary data.</text>
</comment>
<sequence length="70" mass="8457">MELTNSNIVEDLKRWEKAFFTEFSQKNRLENTIAQYHRVIERFIEYSRSVQDEVTLKTINSLVIVNFLLF</sequence>
<accession>A0A3D8IR18</accession>
<name>A0A3D8IR18_9HELI</name>
<protein>
    <recommendedName>
        <fullName evidence="3">Core-binding (CB) domain-containing protein</fullName>
    </recommendedName>
</protein>
<evidence type="ECO:0000313" key="2">
    <source>
        <dbReference type="Proteomes" id="UP000256514"/>
    </source>
</evidence>
<keyword evidence="2" id="KW-1185">Reference proteome</keyword>
<evidence type="ECO:0008006" key="3">
    <source>
        <dbReference type="Google" id="ProtNLM"/>
    </source>
</evidence>
<proteinExistence type="predicted"/>
<gene>
    <name evidence="1" type="ORF">CQA54_05475</name>
</gene>
<dbReference type="Proteomes" id="UP000256514">
    <property type="component" value="Unassembled WGS sequence"/>
</dbReference>
<evidence type="ECO:0000313" key="1">
    <source>
        <dbReference type="EMBL" id="RDU67420.1"/>
    </source>
</evidence>
<dbReference type="EMBL" id="NXLT01000003">
    <property type="protein sequence ID" value="RDU67420.1"/>
    <property type="molecule type" value="Genomic_DNA"/>
</dbReference>